<dbReference type="Proteomes" id="UP001218218">
    <property type="component" value="Unassembled WGS sequence"/>
</dbReference>
<organism evidence="2 3">
    <name type="scientific">Mycena albidolilacea</name>
    <dbReference type="NCBI Taxonomy" id="1033008"/>
    <lineage>
        <taxon>Eukaryota</taxon>
        <taxon>Fungi</taxon>
        <taxon>Dikarya</taxon>
        <taxon>Basidiomycota</taxon>
        <taxon>Agaricomycotina</taxon>
        <taxon>Agaricomycetes</taxon>
        <taxon>Agaricomycetidae</taxon>
        <taxon>Agaricales</taxon>
        <taxon>Marasmiineae</taxon>
        <taxon>Mycenaceae</taxon>
        <taxon>Mycena</taxon>
    </lineage>
</organism>
<protein>
    <submittedName>
        <fullName evidence="2">Uncharacterized protein</fullName>
    </submittedName>
</protein>
<feature type="region of interest" description="Disordered" evidence="1">
    <location>
        <begin position="326"/>
        <end position="354"/>
    </location>
</feature>
<reference evidence="2" key="1">
    <citation type="submission" date="2023-03" db="EMBL/GenBank/DDBJ databases">
        <title>Massive genome expansion in bonnet fungi (Mycena s.s.) driven by repeated elements and novel gene families across ecological guilds.</title>
        <authorList>
            <consortium name="Lawrence Berkeley National Laboratory"/>
            <person name="Harder C.B."/>
            <person name="Miyauchi S."/>
            <person name="Viragh M."/>
            <person name="Kuo A."/>
            <person name="Thoen E."/>
            <person name="Andreopoulos B."/>
            <person name="Lu D."/>
            <person name="Skrede I."/>
            <person name="Drula E."/>
            <person name="Henrissat B."/>
            <person name="Morin E."/>
            <person name="Kohler A."/>
            <person name="Barry K."/>
            <person name="LaButti K."/>
            <person name="Morin E."/>
            <person name="Salamov A."/>
            <person name="Lipzen A."/>
            <person name="Mereny Z."/>
            <person name="Hegedus B."/>
            <person name="Baldrian P."/>
            <person name="Stursova M."/>
            <person name="Weitz H."/>
            <person name="Taylor A."/>
            <person name="Grigoriev I.V."/>
            <person name="Nagy L.G."/>
            <person name="Martin F."/>
            <person name="Kauserud H."/>
        </authorList>
    </citation>
    <scope>NUCLEOTIDE SEQUENCE</scope>
    <source>
        <strain evidence="2">CBHHK002</strain>
    </source>
</reference>
<dbReference type="AlphaFoldDB" id="A0AAD7A9X6"/>
<gene>
    <name evidence="2" type="ORF">DFH08DRAFT_1077384</name>
</gene>
<name>A0AAD7A9X6_9AGAR</name>
<keyword evidence="3" id="KW-1185">Reference proteome</keyword>
<evidence type="ECO:0000313" key="3">
    <source>
        <dbReference type="Proteomes" id="UP001218218"/>
    </source>
</evidence>
<proteinExistence type="predicted"/>
<comment type="caution">
    <text evidence="2">The sequence shown here is derived from an EMBL/GenBank/DDBJ whole genome shotgun (WGS) entry which is preliminary data.</text>
</comment>
<evidence type="ECO:0000256" key="1">
    <source>
        <dbReference type="SAM" id="MobiDB-lite"/>
    </source>
</evidence>
<evidence type="ECO:0000313" key="2">
    <source>
        <dbReference type="EMBL" id="KAJ7353072.1"/>
    </source>
</evidence>
<dbReference type="EMBL" id="JARIHO010000011">
    <property type="protein sequence ID" value="KAJ7353072.1"/>
    <property type="molecule type" value="Genomic_DNA"/>
</dbReference>
<sequence>MHFTGNITAFLGRTTGVGGNDLMILWNFLYRKLVVVEAIGFSPELEPDYLEHRSTNAWLEKVQNLLDTIDFESGNMWAYMIDRPSGRRIIQRPTERYRIPCDFLWAPRVDLSEIEITGLWFCAEGHGRGYWKGKEVDIQLASDDISLKVIERETRGLKAVRGMNISYEVVAHLFIGDLLCGILKESSSSSRPVRMTDWTIVFTALAKLERSFMLHGYLLDPWRMAIDGNGQFRLLDLHALRYYAPHQQKLLEKDAQTEHWGNIRTLFDWIAMSPPDSQVPPQFKKVASTVLARTPSPLRLLAIPVRFEAGLRVHLAEDENVNRQLTYDGHAASSSHKRKEGKKEGCITAEVPSRNKQRYIRRMPGIAR</sequence>
<accession>A0AAD7A9X6</accession>